<dbReference type="Gene3D" id="2.60.120.620">
    <property type="entry name" value="q2cbj1_9rhob like domain"/>
    <property type="match status" value="1"/>
</dbReference>
<reference evidence="3 4" key="1">
    <citation type="journal article" date="2015" name="Plant Cell">
        <title>Oil accumulation by the oleaginous diatom Fistulifera solaris as revealed by the genome and transcriptome.</title>
        <authorList>
            <person name="Tanaka T."/>
            <person name="Maeda Y."/>
            <person name="Veluchamy A."/>
            <person name="Tanaka M."/>
            <person name="Abida H."/>
            <person name="Marechal E."/>
            <person name="Bowler C."/>
            <person name="Muto M."/>
            <person name="Sunaga Y."/>
            <person name="Tanaka M."/>
            <person name="Yoshino T."/>
            <person name="Taniguchi T."/>
            <person name="Fukuda Y."/>
            <person name="Nemoto M."/>
            <person name="Matsumoto M."/>
            <person name="Wong P.S."/>
            <person name="Aburatani S."/>
            <person name="Fujibuchi W."/>
        </authorList>
    </citation>
    <scope>NUCLEOTIDE SEQUENCE [LARGE SCALE GENOMIC DNA]</scope>
    <source>
        <strain evidence="3 4">JPCC DA0580</strain>
    </source>
</reference>
<accession>A0A1Z5KIW5</accession>
<dbReference type="InterPro" id="IPR008775">
    <property type="entry name" value="Phytyl_CoA_dOase-like"/>
</dbReference>
<feature type="region of interest" description="Disordered" evidence="1">
    <location>
        <begin position="85"/>
        <end position="125"/>
    </location>
</feature>
<dbReference type="EMBL" id="BDSP01000235">
    <property type="protein sequence ID" value="GAX26075.1"/>
    <property type="molecule type" value="Genomic_DNA"/>
</dbReference>
<keyword evidence="2" id="KW-0472">Membrane</keyword>
<evidence type="ECO:0000256" key="1">
    <source>
        <dbReference type="SAM" id="MobiDB-lite"/>
    </source>
</evidence>
<sequence>MESSLDSDKEIVRSALRVSTRVWSKLEKKSQQKGMTEAEILREYILLCPYVDPDGPIMQAALKGIDEYKNDDNLLRMTVPALHSSPAASQEELSDEDKSESPSEVVSAPVEDHHTPVKPSPATKQGSRWRLAGRILFLDLPLLMLCTTYAFFMWGHHVYDEYLLLQLEAVVFTPERSETEITYYKRPCTADDMTTKSGETLFLPLDATPEEAYQHQLRHGFTVFRSVLAEDTATELRNFITARNRNLTEEESIFVIENTNRFSFGLGTEEPSVVKAMKEIGNHERLRPALEKIIGPNPALIEMTAITASYGAVAQYWHDDVVATASAINYARTFGPSYSVFIQLQNTTKGMGATGVCPGTHYCSDGFLDKFCEKEGFQLVNEEGYWATGDALLMNMNSYHRGSAHTDPDALDRVMLILTFVPRPEERAESRQMSQGITFSLRWDMWGHTLDDLAHADSAMNQPFATLRALGLFNKVSKDAWGIDYISGSSMRMANEDNGFRRDELDTFLERGGFPFLPNFLQGEVSDEENWHEYLIRTFLLCKEFLFKTCCYFAVLPLLASLFSRSQPRSRSFLGAMFRSASLASIAYLLFEGARYYVDNTGWAKDIKASRRYASIVPLYGLSEDLPTTFPTKYDVLVETRYGSRQLHMYNDFIEGHPGNRKFLDLLSEAADAFTDYPLEFQEAAAEYIIGQMAMSGSRFLYQAPYGAWYLMDTDAVTSYVKSKLAKKSSNVLDYLSKEIRFLISDLLYGIYRDYSMSSVDMISFLEDFGEKLMTGIKSRPKQIGQIRQQLGDASDASPFIFPRTFHLPPISSFEAPTRWITRPFPFSAVQGKEPFQGAWLQEGDLVDGFIDNYRYMGTITHVTAHGNYHISYPDGDDNWNDTYEILPFVPYRLGEKLDVLINDEYMLCEIVAVMEDGTYHVITDHDEEYYTDKTLKDFRRYPSKLRKKRIYQAAY</sequence>
<dbReference type="SUPFAM" id="SSF51197">
    <property type="entry name" value="Clavaminate synthase-like"/>
    <property type="match status" value="1"/>
</dbReference>
<evidence type="ECO:0000256" key="2">
    <source>
        <dbReference type="SAM" id="Phobius"/>
    </source>
</evidence>
<evidence type="ECO:0000313" key="4">
    <source>
        <dbReference type="Proteomes" id="UP000198406"/>
    </source>
</evidence>
<feature type="transmembrane region" description="Helical" evidence="2">
    <location>
        <begin position="135"/>
        <end position="154"/>
    </location>
</feature>
<dbReference type="AlphaFoldDB" id="A0A1Z5KIW5"/>
<keyword evidence="2" id="KW-0812">Transmembrane</keyword>
<dbReference type="OrthoDB" id="43557at2759"/>
<dbReference type="Proteomes" id="UP000198406">
    <property type="component" value="Unassembled WGS sequence"/>
</dbReference>
<proteinExistence type="predicted"/>
<evidence type="ECO:0000313" key="3">
    <source>
        <dbReference type="EMBL" id="GAX26075.1"/>
    </source>
</evidence>
<dbReference type="InterPro" id="IPR051961">
    <property type="entry name" value="Fungal_Metabolite_Diox"/>
</dbReference>
<organism evidence="3 4">
    <name type="scientific">Fistulifera solaris</name>
    <name type="common">Oleaginous diatom</name>
    <dbReference type="NCBI Taxonomy" id="1519565"/>
    <lineage>
        <taxon>Eukaryota</taxon>
        <taxon>Sar</taxon>
        <taxon>Stramenopiles</taxon>
        <taxon>Ochrophyta</taxon>
        <taxon>Bacillariophyta</taxon>
        <taxon>Bacillariophyceae</taxon>
        <taxon>Bacillariophycidae</taxon>
        <taxon>Naviculales</taxon>
        <taxon>Naviculaceae</taxon>
        <taxon>Fistulifera</taxon>
    </lineage>
</organism>
<keyword evidence="4" id="KW-1185">Reference proteome</keyword>
<dbReference type="PANTHER" id="PTHR37563:SF2">
    <property type="entry name" value="PHYTANOYL-COA DIOXYGENASE FAMILY PROTEIN (AFU_ORTHOLOGUE AFUA_2G03330)"/>
    <property type="match status" value="1"/>
</dbReference>
<protein>
    <submittedName>
        <fullName evidence="3">Uncharacterized protein</fullName>
    </submittedName>
</protein>
<gene>
    <name evidence="3" type="ORF">FisN_4Hh421</name>
</gene>
<keyword evidence="2" id="KW-1133">Transmembrane helix</keyword>
<comment type="caution">
    <text evidence="3">The sequence shown here is derived from an EMBL/GenBank/DDBJ whole genome shotgun (WGS) entry which is preliminary data.</text>
</comment>
<name>A0A1Z5KIW5_FISSO</name>
<dbReference type="PANTHER" id="PTHR37563">
    <property type="entry name" value="PHYTANOYL-COA DIOXYGENASE FAMILY PROTEIN (AFU_ORTHOLOGUE AFUA_2G03330)"/>
    <property type="match status" value="1"/>
</dbReference>
<dbReference type="Pfam" id="PF05721">
    <property type="entry name" value="PhyH"/>
    <property type="match status" value="1"/>
</dbReference>
<dbReference type="InParanoid" id="A0A1Z5KIW5"/>